<evidence type="ECO:0000313" key="3">
    <source>
        <dbReference type="Proteomes" id="UP000076532"/>
    </source>
</evidence>
<dbReference type="OrthoDB" id="5835829at2759"/>
<dbReference type="GO" id="GO:0008194">
    <property type="term" value="F:UDP-glycosyltransferase activity"/>
    <property type="evidence" value="ECO:0007669"/>
    <property type="project" value="InterPro"/>
</dbReference>
<dbReference type="Proteomes" id="UP000076532">
    <property type="component" value="Unassembled WGS sequence"/>
</dbReference>
<dbReference type="EMBL" id="KV417639">
    <property type="protein sequence ID" value="KZP12961.1"/>
    <property type="molecule type" value="Genomic_DNA"/>
</dbReference>
<organism evidence="2 3">
    <name type="scientific">Athelia psychrophila</name>
    <dbReference type="NCBI Taxonomy" id="1759441"/>
    <lineage>
        <taxon>Eukaryota</taxon>
        <taxon>Fungi</taxon>
        <taxon>Dikarya</taxon>
        <taxon>Basidiomycota</taxon>
        <taxon>Agaricomycotina</taxon>
        <taxon>Agaricomycetes</taxon>
        <taxon>Agaricomycetidae</taxon>
        <taxon>Atheliales</taxon>
        <taxon>Atheliaceae</taxon>
        <taxon>Athelia</taxon>
    </lineage>
</organism>
<evidence type="ECO:0000313" key="2">
    <source>
        <dbReference type="EMBL" id="KZP12961.1"/>
    </source>
</evidence>
<dbReference type="AlphaFoldDB" id="A0A166BTN8"/>
<dbReference type="InterPro" id="IPR002213">
    <property type="entry name" value="UDP_glucos_trans"/>
</dbReference>
<accession>A0A166BTN8</accession>
<gene>
    <name evidence="2" type="ORF">FIBSPDRAFT_146680</name>
</gene>
<protein>
    <recommendedName>
        <fullName evidence="4">Glycosyltransferase family 1 protein</fullName>
    </recommendedName>
</protein>
<keyword evidence="1" id="KW-0808">Transferase</keyword>
<name>A0A166BTN8_9AGAM</name>
<evidence type="ECO:0008006" key="4">
    <source>
        <dbReference type="Google" id="ProtNLM"/>
    </source>
</evidence>
<dbReference type="Gene3D" id="3.40.50.2000">
    <property type="entry name" value="Glycogen Phosphorylase B"/>
    <property type="match status" value="1"/>
</dbReference>
<keyword evidence="3" id="KW-1185">Reference proteome</keyword>
<evidence type="ECO:0000256" key="1">
    <source>
        <dbReference type="ARBA" id="ARBA00022679"/>
    </source>
</evidence>
<sequence length="86" mass="9466">MPSFVANSAPRQVTGWMFTHAGSNSVHERILNGMPMILWPLIYDRGCPSLLVKNSLILTSVPYIPSSEPLVALNMSQELTIAIELV</sequence>
<reference evidence="2 3" key="1">
    <citation type="journal article" date="2016" name="Mol. Biol. Evol.">
        <title>Comparative Genomics of Early-Diverging Mushroom-Forming Fungi Provides Insights into the Origins of Lignocellulose Decay Capabilities.</title>
        <authorList>
            <person name="Nagy L.G."/>
            <person name="Riley R."/>
            <person name="Tritt A."/>
            <person name="Adam C."/>
            <person name="Daum C."/>
            <person name="Floudas D."/>
            <person name="Sun H."/>
            <person name="Yadav J.S."/>
            <person name="Pangilinan J."/>
            <person name="Larsson K.H."/>
            <person name="Matsuura K."/>
            <person name="Barry K."/>
            <person name="Labutti K."/>
            <person name="Kuo R."/>
            <person name="Ohm R.A."/>
            <person name="Bhattacharya S.S."/>
            <person name="Shirouzu T."/>
            <person name="Yoshinaga Y."/>
            <person name="Martin F.M."/>
            <person name="Grigoriev I.V."/>
            <person name="Hibbett D.S."/>
        </authorList>
    </citation>
    <scope>NUCLEOTIDE SEQUENCE [LARGE SCALE GENOMIC DNA]</scope>
    <source>
        <strain evidence="2 3">CBS 109695</strain>
    </source>
</reference>
<dbReference type="Pfam" id="PF00201">
    <property type="entry name" value="UDPGT"/>
    <property type="match status" value="1"/>
</dbReference>
<dbReference type="SUPFAM" id="SSF53756">
    <property type="entry name" value="UDP-Glycosyltransferase/glycogen phosphorylase"/>
    <property type="match status" value="1"/>
</dbReference>
<proteinExistence type="predicted"/>